<comment type="caution">
    <text evidence="6">The sequence shown here is derived from an EMBL/GenBank/DDBJ whole genome shotgun (WGS) entry which is preliminary data.</text>
</comment>
<dbReference type="InterPro" id="IPR017930">
    <property type="entry name" value="Myb_dom"/>
</dbReference>
<dbReference type="Proteomes" id="UP000037460">
    <property type="component" value="Unassembled WGS sequence"/>
</dbReference>
<feature type="region of interest" description="Disordered" evidence="3">
    <location>
        <begin position="500"/>
        <end position="519"/>
    </location>
</feature>
<dbReference type="GO" id="GO:0000978">
    <property type="term" value="F:RNA polymerase II cis-regulatory region sequence-specific DNA binding"/>
    <property type="evidence" value="ECO:0007669"/>
    <property type="project" value="TreeGrafter"/>
</dbReference>
<dbReference type="InterPro" id="IPR001005">
    <property type="entry name" value="SANT/Myb"/>
</dbReference>
<dbReference type="GO" id="GO:0000981">
    <property type="term" value="F:DNA-binding transcription factor activity, RNA polymerase II-specific"/>
    <property type="evidence" value="ECO:0007669"/>
    <property type="project" value="TreeGrafter"/>
</dbReference>
<gene>
    <name evidence="6" type="ORF">Ctob_001708</name>
</gene>
<evidence type="ECO:0000256" key="3">
    <source>
        <dbReference type="SAM" id="MobiDB-lite"/>
    </source>
</evidence>
<sequence length="519" mass="54375">MDLPSLVPSLDCPFIDGVGLVAGGNDDEKIDKKRPWTLEEDDTVRRLVAEQRGVDGANRWAEIAKYLPGRNGKQCRERWHNQLDPAIRKDAWSKEEDDILIAKQREMGNKWAEIAKYLPGRTDNAIKNHWNSGLRRVAEGGEPVPRRRSRKQGDGQQDLVKAATEMEARQIETLLADITGASPLFSIFKTPAIFPSFPEDEAIADGLDGEAIADAFLNEEAVAAGHAPAATTTAPAKPEGMTGGSVDGSDDGFGMQQSEGYHALLQILRARTPADLLSATSRLCSAVVEHVDGGDTSLDGSRVVPGPLSVGGGRLAELLRNECNELLLSNGKEVDLTALLESPGRLFFNSLSASAKRQKTGESGLKRDWKPHAAGAAEASIAAGLGAEITAAGGLAAAIAASSAASPAHLIASLIACTVPAQPAAIPFATGTAPPKSTRGAGPSSAAAGGITEVDELPLADVASVLSPFLASSLGIAPQSMRSFLRIDDLTFDLLSPLGEGRLGEPEQEKFGGKAPAPA</sequence>
<dbReference type="SUPFAM" id="SSF46689">
    <property type="entry name" value="Homeodomain-like"/>
    <property type="match status" value="1"/>
</dbReference>
<evidence type="ECO:0000313" key="7">
    <source>
        <dbReference type="Proteomes" id="UP000037460"/>
    </source>
</evidence>
<dbReference type="AlphaFoldDB" id="A0A0M0J4X7"/>
<keyword evidence="7" id="KW-1185">Reference proteome</keyword>
<feature type="domain" description="HTH myb-type" evidence="5">
    <location>
        <begin position="32"/>
        <end position="83"/>
    </location>
</feature>
<reference evidence="7" key="1">
    <citation type="journal article" date="2015" name="PLoS Genet.">
        <title>Genome Sequence and Transcriptome Analyses of Chrysochromulina tobin: Metabolic Tools for Enhanced Algal Fitness in the Prominent Order Prymnesiales (Haptophyceae).</title>
        <authorList>
            <person name="Hovde B.T."/>
            <person name="Deodato C.R."/>
            <person name="Hunsperger H.M."/>
            <person name="Ryken S.A."/>
            <person name="Yost W."/>
            <person name="Jha R.K."/>
            <person name="Patterson J."/>
            <person name="Monnat R.J. Jr."/>
            <person name="Barlow S.B."/>
            <person name="Starkenburg S.R."/>
            <person name="Cattolico R.A."/>
        </authorList>
    </citation>
    <scope>NUCLEOTIDE SEQUENCE</scope>
    <source>
        <strain evidence="7">CCMP291</strain>
    </source>
</reference>
<proteinExistence type="predicted"/>
<dbReference type="PROSITE" id="PS51294">
    <property type="entry name" value="HTH_MYB"/>
    <property type="match status" value="2"/>
</dbReference>
<dbReference type="SMART" id="SM00717">
    <property type="entry name" value="SANT"/>
    <property type="match status" value="2"/>
</dbReference>
<dbReference type="PANTHER" id="PTHR45614:SF232">
    <property type="entry name" value="TRANSCRIPTION FACTOR MYB3R-2"/>
    <property type="match status" value="1"/>
</dbReference>
<accession>A0A0M0J4X7</accession>
<organism evidence="6 7">
    <name type="scientific">Chrysochromulina tobinii</name>
    <dbReference type="NCBI Taxonomy" id="1460289"/>
    <lineage>
        <taxon>Eukaryota</taxon>
        <taxon>Haptista</taxon>
        <taxon>Haptophyta</taxon>
        <taxon>Prymnesiophyceae</taxon>
        <taxon>Prymnesiales</taxon>
        <taxon>Chrysochromulinaceae</taxon>
        <taxon>Chrysochromulina</taxon>
    </lineage>
</organism>
<protein>
    <submittedName>
        <fullName evidence="6">Myb-like DNA-binding domain containing protein</fullName>
    </submittedName>
</protein>
<evidence type="ECO:0000256" key="2">
    <source>
        <dbReference type="ARBA" id="ARBA00023125"/>
    </source>
</evidence>
<evidence type="ECO:0000313" key="6">
    <source>
        <dbReference type="EMBL" id="KOO21268.1"/>
    </source>
</evidence>
<dbReference type="EMBL" id="JWZX01003376">
    <property type="protein sequence ID" value="KOO21268.1"/>
    <property type="molecule type" value="Genomic_DNA"/>
</dbReference>
<keyword evidence="2 6" id="KW-0238">DNA-binding</keyword>
<dbReference type="PROSITE" id="PS50090">
    <property type="entry name" value="MYB_LIKE"/>
    <property type="match status" value="2"/>
</dbReference>
<dbReference type="InterPro" id="IPR009057">
    <property type="entry name" value="Homeodomain-like_sf"/>
</dbReference>
<dbReference type="InterPro" id="IPR050560">
    <property type="entry name" value="MYB_TF"/>
</dbReference>
<feature type="domain" description="Myb-like" evidence="4">
    <location>
        <begin position="32"/>
        <end position="83"/>
    </location>
</feature>
<evidence type="ECO:0000259" key="5">
    <source>
        <dbReference type="PROSITE" id="PS51294"/>
    </source>
</evidence>
<dbReference type="GO" id="GO:0005634">
    <property type="term" value="C:nucleus"/>
    <property type="evidence" value="ECO:0007669"/>
    <property type="project" value="TreeGrafter"/>
</dbReference>
<feature type="region of interest" description="Disordered" evidence="3">
    <location>
        <begin position="136"/>
        <end position="159"/>
    </location>
</feature>
<keyword evidence="1" id="KW-0677">Repeat</keyword>
<dbReference type="OrthoDB" id="2143914at2759"/>
<feature type="domain" description="Myb-like" evidence="4">
    <location>
        <begin position="84"/>
        <end position="134"/>
    </location>
</feature>
<feature type="compositionally biased region" description="Basic and acidic residues" evidence="3">
    <location>
        <begin position="502"/>
        <end position="512"/>
    </location>
</feature>
<name>A0A0M0J4X7_9EUKA</name>
<evidence type="ECO:0000259" key="4">
    <source>
        <dbReference type="PROSITE" id="PS50090"/>
    </source>
</evidence>
<feature type="domain" description="HTH myb-type" evidence="5">
    <location>
        <begin position="84"/>
        <end position="138"/>
    </location>
</feature>
<dbReference type="PANTHER" id="PTHR45614">
    <property type="entry name" value="MYB PROTEIN-RELATED"/>
    <property type="match status" value="1"/>
</dbReference>
<dbReference type="CDD" id="cd00167">
    <property type="entry name" value="SANT"/>
    <property type="match status" value="2"/>
</dbReference>
<evidence type="ECO:0000256" key="1">
    <source>
        <dbReference type="ARBA" id="ARBA00022737"/>
    </source>
</evidence>
<dbReference type="Pfam" id="PF13921">
    <property type="entry name" value="Myb_DNA-bind_6"/>
    <property type="match status" value="1"/>
</dbReference>
<dbReference type="Gene3D" id="1.10.10.60">
    <property type="entry name" value="Homeodomain-like"/>
    <property type="match status" value="2"/>
</dbReference>
<dbReference type="FunFam" id="1.10.10.60:FF:000010">
    <property type="entry name" value="Transcriptional activator Myb isoform A"/>
    <property type="match status" value="1"/>
</dbReference>